<proteinExistence type="predicted"/>
<gene>
    <name evidence="2" type="ordered locus">HacjB3_16641</name>
    <name evidence="3" type="ORF">C497_06094</name>
</gene>
<keyword evidence="5" id="KW-1185">Reference proteome</keyword>
<reference evidence="3 5" key="2">
    <citation type="journal article" date="2014" name="PLoS Genet.">
        <title>Phylogenetically driven sequencing of extremely halophilic archaea reveals strategies for static and dynamic osmo-response.</title>
        <authorList>
            <person name="Becker E.A."/>
            <person name="Seitzer P.M."/>
            <person name="Tritt A."/>
            <person name="Larsen D."/>
            <person name="Krusor M."/>
            <person name="Yao A.I."/>
            <person name="Wu D."/>
            <person name="Madern D."/>
            <person name="Eisen J.A."/>
            <person name="Darling A.E."/>
            <person name="Facciotti M.T."/>
        </authorList>
    </citation>
    <scope>NUCLEOTIDE SEQUENCE [LARGE SCALE GENOMIC DNA]</scope>
    <source>
        <strain evidence="3">B3</strain>
        <strain evidence="5">DSM 18796 / CECT 7217 / JCM 14584 / KCTC 4019 / B3</strain>
    </source>
</reference>
<evidence type="ECO:0000256" key="1">
    <source>
        <dbReference type="SAM" id="MobiDB-lite"/>
    </source>
</evidence>
<organism evidence="2 4">
    <name type="scientific">Halalkalicoccus jeotgali (strain DSM 18796 / CECT 7217 / JCM 14584 / KCTC 4019 / B3)</name>
    <dbReference type="NCBI Taxonomy" id="795797"/>
    <lineage>
        <taxon>Archaea</taxon>
        <taxon>Methanobacteriati</taxon>
        <taxon>Methanobacteriota</taxon>
        <taxon>Stenosarchaea group</taxon>
        <taxon>Halobacteria</taxon>
        <taxon>Halobacteriales</taxon>
        <taxon>Halococcaceae</taxon>
        <taxon>Halalkalicoccus</taxon>
    </lineage>
</organism>
<dbReference type="HOGENOM" id="CLU_1187754_0_0_2"/>
<sequence>MASTLAGCTGGGSEEAEGGTRDSNSSSDSNNSTTNDEGTDEGTSAIEIVDHELIVDEGDYITDVYVEALIENTGDAPSGNIELQADWYNADGNYLDNDIGWLISLAPGESWEARVYYLGSNPEEVEDYEFEGEFDEELTNPNPDGLELLGSEMEVGEDEAVVTGEIENTSDETEDYVAAVAKIYDEEGVVLGDNYTNVTELRGGETWSFEVSWRGRDRTDRAATHELLVSNTT</sequence>
<dbReference type="EMBL" id="CP002063">
    <property type="protein sequence ID" value="ADJ16678.1"/>
    <property type="molecule type" value="Genomic_DNA"/>
</dbReference>
<dbReference type="EMBL" id="AOHV01000016">
    <property type="protein sequence ID" value="ELY39059.1"/>
    <property type="molecule type" value="Genomic_DNA"/>
</dbReference>
<dbReference type="KEGG" id="hje:HacjB3_16641"/>
<dbReference type="GeneID" id="9421124"/>
<dbReference type="AlphaFoldDB" id="D8JBM5"/>
<dbReference type="Proteomes" id="UP000000390">
    <property type="component" value="Plasmid 1"/>
</dbReference>
<reference evidence="2 4" key="1">
    <citation type="journal article" date="2010" name="J. Bacteriol.">
        <title>Complete genome sequence of Halalkalicoccus jeotgali B3(T), an extremely halophilic archaeon.</title>
        <authorList>
            <person name="Roh S.W."/>
            <person name="Nam Y.D."/>
            <person name="Nam S.H."/>
            <person name="Choi S.H."/>
            <person name="Park H.S."/>
            <person name="Bae J.W."/>
        </authorList>
    </citation>
    <scope>NUCLEOTIDE SEQUENCE [LARGE SCALE GENOMIC DNA]</scope>
    <source>
        <strain evidence="2">B3</strain>
        <strain evidence="4">DSM 18796 / CECT 7217 / JCM 14584 / KCTC 4019 / B3</strain>
        <plasmid evidence="4">1</plasmid>
    </source>
</reference>
<dbReference type="OrthoDB" id="204517at2157"/>
<evidence type="ECO:0000313" key="4">
    <source>
        <dbReference type="Proteomes" id="UP000000390"/>
    </source>
</evidence>
<dbReference type="RefSeq" id="WP_008415262.1">
    <property type="nucleotide sequence ID" value="NC_014298.1"/>
</dbReference>
<dbReference type="InterPro" id="IPR047676">
    <property type="entry name" value="FxLYD_dom"/>
</dbReference>
<dbReference type="NCBIfam" id="NF038353">
    <property type="entry name" value="FxLYD_dom"/>
    <property type="match status" value="2"/>
</dbReference>
<evidence type="ECO:0000313" key="5">
    <source>
        <dbReference type="Proteomes" id="UP000011645"/>
    </source>
</evidence>
<geneLocation type="plasmid" evidence="2 4">
    <name>1</name>
</geneLocation>
<keyword evidence="2" id="KW-0614">Plasmid</keyword>
<protein>
    <recommendedName>
        <fullName evidence="6">CARDB domain-containing protein</fullName>
    </recommendedName>
</protein>
<name>D8JBM5_HALJB</name>
<feature type="region of interest" description="Disordered" evidence="1">
    <location>
        <begin position="1"/>
        <end position="44"/>
    </location>
</feature>
<dbReference type="eggNOG" id="arCOG10172">
    <property type="taxonomic scope" value="Archaea"/>
</dbReference>
<accession>D8JBM5</accession>
<evidence type="ECO:0008006" key="6">
    <source>
        <dbReference type="Google" id="ProtNLM"/>
    </source>
</evidence>
<dbReference type="Proteomes" id="UP000011645">
    <property type="component" value="Unassembled WGS sequence"/>
</dbReference>
<evidence type="ECO:0000313" key="3">
    <source>
        <dbReference type="EMBL" id="ELY39059.1"/>
    </source>
</evidence>
<feature type="compositionally biased region" description="Low complexity" evidence="1">
    <location>
        <begin position="21"/>
        <end position="36"/>
    </location>
</feature>
<evidence type="ECO:0000313" key="2">
    <source>
        <dbReference type="EMBL" id="ADJ16678.1"/>
    </source>
</evidence>
<dbReference type="PATRIC" id="fig|795797.18.peg.3275"/>